<gene>
    <name evidence="2" type="primary">bcsO</name>
    <name evidence="2" type="ORF">FJW00_10185</name>
</gene>
<protein>
    <submittedName>
        <fullName evidence="2">Cellulose biosynthesis protein BcsO</fullName>
    </submittedName>
</protein>
<organism evidence="2 3">
    <name type="scientific">Pantoea anthophila</name>
    <dbReference type="NCBI Taxonomy" id="470931"/>
    <lineage>
        <taxon>Bacteria</taxon>
        <taxon>Pseudomonadati</taxon>
        <taxon>Pseudomonadota</taxon>
        <taxon>Gammaproteobacteria</taxon>
        <taxon>Enterobacterales</taxon>
        <taxon>Erwiniaceae</taxon>
        <taxon>Pantoea</taxon>
    </lineage>
</organism>
<feature type="region of interest" description="Disordered" evidence="1">
    <location>
        <begin position="114"/>
        <end position="139"/>
    </location>
</feature>
<dbReference type="Pfam" id="PF17037">
    <property type="entry name" value="CBP_BcsO"/>
    <property type="match status" value="1"/>
</dbReference>
<keyword evidence="3" id="KW-1185">Reference proteome</keyword>
<evidence type="ECO:0000256" key="1">
    <source>
        <dbReference type="SAM" id="MobiDB-lite"/>
    </source>
</evidence>
<dbReference type="InterPro" id="IPR031484">
    <property type="entry name" value="CBP_BcsO"/>
</dbReference>
<evidence type="ECO:0000313" key="2">
    <source>
        <dbReference type="EMBL" id="TPV27500.1"/>
    </source>
</evidence>
<dbReference type="Proteomes" id="UP000316142">
    <property type="component" value="Unassembled WGS sequence"/>
</dbReference>
<reference evidence="2 3" key="1">
    <citation type="submission" date="2019-06" db="EMBL/GenBank/DDBJ databases">
        <title>Taxogenomics and systematics of the genus Pantoea.</title>
        <authorList>
            <person name="Tambong J.T."/>
        </authorList>
    </citation>
    <scope>NUCLEOTIDE SEQUENCE [LARGE SCALE GENOMIC DNA]</scope>
    <source>
        <strain evidence="2 3">LMG 2558</strain>
    </source>
</reference>
<dbReference type="RefSeq" id="WP_140923956.1">
    <property type="nucleotide sequence ID" value="NZ_CP122311.1"/>
</dbReference>
<sequence length="204" mass="21777">MKNYDDLQRFKEKTQTLDIAFKDMSGQTQEPAEQSKWALLRQLAKEEHHTPFGGGQRIDLPQPQPLRGDEFTAPPPEPPRPATLSASPAEAQPRYAALSAQPAAARSSILDSLAGSSVPAATPAAERGPSALFPPPPPPQKAIVAEPVAAPVRPASVAELQPAVAPSAPHAEPGRFGALFRSREVSLPKETLLKPLLEKIALCR</sequence>
<dbReference type="EMBL" id="VHIZ01000041">
    <property type="protein sequence ID" value="TPV27500.1"/>
    <property type="molecule type" value="Genomic_DNA"/>
</dbReference>
<accession>A0ABY2Z847</accession>
<proteinExistence type="predicted"/>
<feature type="region of interest" description="Disordered" evidence="1">
    <location>
        <begin position="23"/>
        <end position="102"/>
    </location>
</feature>
<comment type="caution">
    <text evidence="2">The sequence shown here is derived from an EMBL/GenBank/DDBJ whole genome shotgun (WGS) entry which is preliminary data.</text>
</comment>
<name>A0ABY2Z847_9GAMM</name>
<evidence type="ECO:0000313" key="3">
    <source>
        <dbReference type="Proteomes" id="UP000316142"/>
    </source>
</evidence>